<keyword evidence="1" id="KW-0645">Protease</keyword>
<dbReference type="NCBIfam" id="TIGR01076">
    <property type="entry name" value="sortase_fam"/>
    <property type="match status" value="1"/>
</dbReference>
<dbReference type="AlphaFoldDB" id="A0A6N7Y044"/>
<proteinExistence type="predicted"/>
<organism evidence="6 7">
    <name type="scientific">Tissierella pigra</name>
    <dbReference type="NCBI Taxonomy" id="2607614"/>
    <lineage>
        <taxon>Bacteria</taxon>
        <taxon>Bacillati</taxon>
        <taxon>Bacillota</taxon>
        <taxon>Tissierellia</taxon>
        <taxon>Tissierellales</taxon>
        <taxon>Tissierellaceae</taxon>
        <taxon>Tissierella</taxon>
    </lineage>
</organism>
<keyword evidence="2" id="KW-0378">Hydrolase</keyword>
<keyword evidence="7" id="KW-1185">Reference proteome</keyword>
<accession>A0A6N7Y044</accession>
<evidence type="ECO:0000256" key="3">
    <source>
        <dbReference type="ARBA" id="ARBA00022807"/>
    </source>
</evidence>
<evidence type="ECO:0000256" key="1">
    <source>
        <dbReference type="ARBA" id="ARBA00022670"/>
    </source>
</evidence>
<dbReference type="EMBL" id="VUNQ01000027">
    <property type="protein sequence ID" value="MSU02234.1"/>
    <property type="molecule type" value="Genomic_DNA"/>
</dbReference>
<dbReference type="SUPFAM" id="SSF63817">
    <property type="entry name" value="Sortase"/>
    <property type="match status" value="1"/>
</dbReference>
<keyword evidence="5" id="KW-0812">Transmembrane</keyword>
<sequence length="217" mass="24536">MRKFISTIIIIIGVILLFIPHINNLIIQHNINNTRNVLKEITSEEIIKNKNTEGIYDYDSIRDIEINTVLWEIKDFDNKNIIGQIAIPDLGIDIPILKGTTNSNLLIGATTMVEGQEMGEGNYPLAGHLMKNKSLLFGSLMDIEIGALVKISDKNMIYEYKIYDTVVVPDEALNMLDNSKAEKRGRPIISLMTCYYSSKTGKRFFALGELVDTYTYP</sequence>
<feature type="transmembrane region" description="Helical" evidence="5">
    <location>
        <begin position="7"/>
        <end position="27"/>
    </location>
</feature>
<reference evidence="6 7" key="1">
    <citation type="submission" date="2019-09" db="EMBL/GenBank/DDBJ databases">
        <title>In-depth cultivation of the pig gut microbiome towards novel bacterial diversity and tailored functional studies.</title>
        <authorList>
            <person name="Wylensek D."/>
            <person name="Hitch T.C.A."/>
            <person name="Clavel T."/>
        </authorList>
    </citation>
    <scope>NUCLEOTIDE SEQUENCE [LARGE SCALE GENOMIC DNA]</scope>
    <source>
        <strain evidence="6 7">WCA3-693-APC-4?</strain>
    </source>
</reference>
<dbReference type="Proteomes" id="UP000469523">
    <property type="component" value="Unassembled WGS sequence"/>
</dbReference>
<evidence type="ECO:0000256" key="5">
    <source>
        <dbReference type="SAM" id="Phobius"/>
    </source>
</evidence>
<dbReference type="GO" id="GO:0006508">
    <property type="term" value="P:proteolysis"/>
    <property type="evidence" value="ECO:0007669"/>
    <property type="project" value="UniProtKB-KW"/>
</dbReference>
<dbReference type="Gene3D" id="2.40.260.10">
    <property type="entry name" value="Sortase"/>
    <property type="match status" value="1"/>
</dbReference>
<name>A0A6N7Y044_9FIRM</name>
<keyword evidence="5" id="KW-1133">Transmembrane helix</keyword>
<dbReference type="GO" id="GO:0008234">
    <property type="term" value="F:cysteine-type peptidase activity"/>
    <property type="evidence" value="ECO:0007669"/>
    <property type="project" value="UniProtKB-KW"/>
</dbReference>
<dbReference type="Pfam" id="PF04203">
    <property type="entry name" value="Sortase"/>
    <property type="match status" value="1"/>
</dbReference>
<keyword evidence="5" id="KW-0472">Membrane</keyword>
<dbReference type="InterPro" id="IPR042007">
    <property type="entry name" value="Sortase_A"/>
</dbReference>
<dbReference type="RefSeq" id="WP_154440896.1">
    <property type="nucleotide sequence ID" value="NZ_JAHLPJ010000001.1"/>
</dbReference>
<evidence type="ECO:0000256" key="4">
    <source>
        <dbReference type="PIRSR" id="PIRSR605754-1"/>
    </source>
</evidence>
<gene>
    <name evidence="6" type="ORF">FYJ83_12205</name>
</gene>
<keyword evidence="3" id="KW-0788">Thiol protease</keyword>
<dbReference type="InterPro" id="IPR005754">
    <property type="entry name" value="Sortase"/>
</dbReference>
<dbReference type="CDD" id="cd06165">
    <property type="entry name" value="Sortase_A"/>
    <property type="match status" value="1"/>
</dbReference>
<feature type="active site" description="Acyl-thioester intermediate" evidence="4">
    <location>
        <position position="194"/>
    </location>
</feature>
<comment type="caution">
    <text evidence="6">The sequence shown here is derived from an EMBL/GenBank/DDBJ whole genome shotgun (WGS) entry which is preliminary data.</text>
</comment>
<feature type="active site" description="Proton donor/acceptor" evidence="4">
    <location>
        <position position="128"/>
    </location>
</feature>
<evidence type="ECO:0000313" key="6">
    <source>
        <dbReference type="EMBL" id="MSU02234.1"/>
    </source>
</evidence>
<dbReference type="InterPro" id="IPR023365">
    <property type="entry name" value="Sortase_dom-sf"/>
</dbReference>
<evidence type="ECO:0000313" key="7">
    <source>
        <dbReference type="Proteomes" id="UP000469523"/>
    </source>
</evidence>
<protein>
    <submittedName>
        <fullName evidence="6">Class A sortase</fullName>
    </submittedName>
</protein>
<evidence type="ECO:0000256" key="2">
    <source>
        <dbReference type="ARBA" id="ARBA00022801"/>
    </source>
</evidence>